<dbReference type="Gene3D" id="3.40.50.1820">
    <property type="entry name" value="alpha/beta hydrolase"/>
    <property type="match status" value="1"/>
</dbReference>
<feature type="domain" description="AB hydrolase-1" evidence="1">
    <location>
        <begin position="29"/>
        <end position="273"/>
    </location>
</feature>
<gene>
    <name evidence="2" type="ORF">LVJ94_19880</name>
</gene>
<evidence type="ECO:0000259" key="1">
    <source>
        <dbReference type="Pfam" id="PF00561"/>
    </source>
</evidence>
<dbReference type="Proteomes" id="UP001374803">
    <property type="component" value="Chromosome"/>
</dbReference>
<protein>
    <submittedName>
        <fullName evidence="2">Alpha/beta hydrolase</fullName>
    </submittedName>
</protein>
<dbReference type="PRINTS" id="PR00111">
    <property type="entry name" value="ABHYDROLASE"/>
</dbReference>
<organism evidence="2 3">
    <name type="scientific">Pendulispora rubella</name>
    <dbReference type="NCBI Taxonomy" id="2741070"/>
    <lineage>
        <taxon>Bacteria</taxon>
        <taxon>Pseudomonadati</taxon>
        <taxon>Myxococcota</taxon>
        <taxon>Myxococcia</taxon>
        <taxon>Myxococcales</taxon>
        <taxon>Sorangiineae</taxon>
        <taxon>Pendulisporaceae</taxon>
        <taxon>Pendulispora</taxon>
    </lineage>
</organism>
<evidence type="ECO:0000313" key="2">
    <source>
        <dbReference type="EMBL" id="WXB09477.1"/>
    </source>
</evidence>
<dbReference type="InterPro" id="IPR051340">
    <property type="entry name" value="Haloalkane_dehalogenase"/>
</dbReference>
<dbReference type="GO" id="GO:0016787">
    <property type="term" value="F:hydrolase activity"/>
    <property type="evidence" value="ECO:0007669"/>
    <property type="project" value="UniProtKB-KW"/>
</dbReference>
<dbReference type="PRINTS" id="PR00412">
    <property type="entry name" value="EPOXHYDRLASE"/>
</dbReference>
<dbReference type="InterPro" id="IPR000073">
    <property type="entry name" value="AB_hydrolase_1"/>
</dbReference>
<dbReference type="InterPro" id="IPR000639">
    <property type="entry name" value="Epox_hydrolase-like"/>
</dbReference>
<proteinExistence type="predicted"/>
<evidence type="ECO:0000313" key="3">
    <source>
        <dbReference type="Proteomes" id="UP001374803"/>
    </source>
</evidence>
<dbReference type="PANTHER" id="PTHR42977">
    <property type="entry name" value="HYDROLASE-RELATED"/>
    <property type="match status" value="1"/>
</dbReference>
<sequence>MSAPSIAYRTAKVEGLSIFYREAGPKDAPPILLLHGFPSSSHMFRDLIPELAQDFHVLAPDYPGFGNSDAPAADRFAYTFDHLADVVERFVGAIGLPPFAMYVQDYGGPVGFRLATRHPEWIRALIVQNANAYDEGLSPMAREFLATLSGPRNAEREAAARKLMSLEGTISQYKTGAKNPDGMNPDAWNLDQYGLDRPGSFDIQYALHANYHTNPARYPEWHAYFAKHQPKTLVVWGKGDPIFTVEGAKAYAKDLRHIETHLLDTGHFALEEEHATIATHIRRFLGKNL</sequence>
<accession>A0ABZ2LKW7</accession>
<reference evidence="2" key="1">
    <citation type="submission" date="2021-12" db="EMBL/GenBank/DDBJ databases">
        <title>Discovery of the Pendulisporaceae a myxobacterial family with distinct sporulation behavior and unique specialized metabolism.</title>
        <authorList>
            <person name="Garcia R."/>
            <person name="Popoff A."/>
            <person name="Bader C.D."/>
            <person name="Loehr J."/>
            <person name="Walesch S."/>
            <person name="Walt C."/>
            <person name="Boldt J."/>
            <person name="Bunk B."/>
            <person name="Haeckl F.J.F.P.J."/>
            <person name="Gunesch A.P."/>
            <person name="Birkelbach J."/>
            <person name="Nuebel U."/>
            <person name="Pietschmann T."/>
            <person name="Bach T."/>
            <person name="Mueller R."/>
        </authorList>
    </citation>
    <scope>NUCLEOTIDE SEQUENCE</scope>
    <source>
        <strain evidence="2">MSr11367</strain>
    </source>
</reference>
<dbReference type="InterPro" id="IPR029058">
    <property type="entry name" value="AB_hydrolase_fold"/>
</dbReference>
<keyword evidence="2" id="KW-0378">Hydrolase</keyword>
<dbReference type="RefSeq" id="WP_394839151.1">
    <property type="nucleotide sequence ID" value="NZ_CP089929.1"/>
</dbReference>
<dbReference type="PANTHER" id="PTHR42977:SF1">
    <property type="entry name" value="BLR6576 PROTEIN"/>
    <property type="match status" value="1"/>
</dbReference>
<dbReference type="SUPFAM" id="SSF53474">
    <property type="entry name" value="alpha/beta-Hydrolases"/>
    <property type="match status" value="1"/>
</dbReference>
<dbReference type="EMBL" id="CP089983">
    <property type="protein sequence ID" value="WXB09477.1"/>
    <property type="molecule type" value="Genomic_DNA"/>
</dbReference>
<dbReference type="Pfam" id="PF00561">
    <property type="entry name" value="Abhydrolase_1"/>
    <property type="match status" value="1"/>
</dbReference>
<name>A0ABZ2LKW7_9BACT</name>
<keyword evidence="3" id="KW-1185">Reference proteome</keyword>